<dbReference type="Gene3D" id="3.60.21.10">
    <property type="match status" value="1"/>
</dbReference>
<dbReference type="GO" id="GO:0008803">
    <property type="term" value="F:bis(5'-nucleosyl)-tetraphosphatase (symmetrical) activity"/>
    <property type="evidence" value="ECO:0007669"/>
    <property type="project" value="TreeGrafter"/>
</dbReference>
<protein>
    <submittedName>
        <fullName evidence="2">Serine/threonine protein phosphatase</fullName>
    </submittedName>
</protein>
<gene>
    <name evidence="2" type="ORF">PLA107_034245</name>
</gene>
<feature type="domain" description="Serine/threonine specific protein phosphatases" evidence="1">
    <location>
        <begin position="76"/>
        <end position="81"/>
    </location>
</feature>
<dbReference type="InterPro" id="IPR050126">
    <property type="entry name" value="Ap4A_hydrolase"/>
</dbReference>
<dbReference type="PROSITE" id="PS00125">
    <property type="entry name" value="SER_THR_PHOSPHATASE"/>
    <property type="match status" value="1"/>
</dbReference>
<dbReference type="GO" id="GO:0016791">
    <property type="term" value="F:phosphatase activity"/>
    <property type="evidence" value="ECO:0007669"/>
    <property type="project" value="TreeGrafter"/>
</dbReference>
<dbReference type="GeneID" id="39474124"/>
<dbReference type="GO" id="GO:0110154">
    <property type="term" value="P:RNA decapping"/>
    <property type="evidence" value="ECO:0007669"/>
    <property type="project" value="TreeGrafter"/>
</dbReference>
<geneLocation type="plasmid" evidence="3">
    <name>pmppla107</name>
</geneLocation>
<dbReference type="EMBL" id="CP031226">
    <property type="protein sequence ID" value="AXH60249.1"/>
    <property type="molecule type" value="Genomic_DNA"/>
</dbReference>
<keyword evidence="2" id="KW-0614">Plasmid</keyword>
<sequence>MADRLPLVQRLSINTKGRCFVVTDVHFQVKKLMEGLALLNFDPLVDRLIIGGDLVDRGPDLREALDLLGLPWVFMVRGNHEQMVIDAWKNNRIYSDNGATWWMALSDESQDMVATKLDSLPHAIEIECEHGIVGVVHANVPSAMTWQAFIEGLSYPGIQEKALWQRERITRHLRSGVEGVWRLCIGHTYLPFPQRLGNVLALDCTTGNGKALAIYCVQDDTIYVDGKPTLFEDMPHLRSQAEEHHVESPSGLEAVMGRLGSLDDDIHLLLAMNNALTGILFQERKHRADYIMSIQKRFGETRVAPMLENLLLLVNLDA</sequence>
<evidence type="ECO:0000259" key="1">
    <source>
        <dbReference type="PROSITE" id="PS00125"/>
    </source>
</evidence>
<organism evidence="2 3">
    <name type="scientific">Pseudomonas amygdali pv. lachrymans str. M301315</name>
    <dbReference type="NCBI Taxonomy" id="629260"/>
    <lineage>
        <taxon>Bacteria</taxon>
        <taxon>Pseudomonadati</taxon>
        <taxon>Pseudomonadota</taxon>
        <taxon>Gammaproteobacteria</taxon>
        <taxon>Pseudomonadales</taxon>
        <taxon>Pseudomonadaceae</taxon>
        <taxon>Pseudomonas</taxon>
        <taxon>Pseudomonas amygdali</taxon>
    </lineage>
</organism>
<dbReference type="InterPro" id="IPR006186">
    <property type="entry name" value="Ser/Thr-sp_prot-phosphatase"/>
</dbReference>
<dbReference type="InterPro" id="IPR004843">
    <property type="entry name" value="Calcineurin-like_PHP"/>
</dbReference>
<dbReference type="RefSeq" id="WP_005742626.1">
    <property type="nucleotide sequence ID" value="NZ_CP031226.1"/>
</dbReference>
<dbReference type="GO" id="GO:0005737">
    <property type="term" value="C:cytoplasm"/>
    <property type="evidence" value="ECO:0007669"/>
    <property type="project" value="TreeGrafter"/>
</dbReference>
<dbReference type="Proteomes" id="UP000006426">
    <property type="component" value="Plasmid pmppla107"/>
</dbReference>
<proteinExistence type="predicted"/>
<reference evidence="2 3" key="1">
    <citation type="journal article" date="2011" name="PLoS Pathog.">
        <title>Dynamic evolution of pathogenicity revealed by sequencing and comparative genomics of 19 Pseudomonas syringae isolates.</title>
        <authorList>
            <person name="Baltrus D.A."/>
            <person name="Nishimura M.T."/>
            <person name="Romanchuk A."/>
            <person name="Chang J.H."/>
            <person name="Mukhtar M.S."/>
            <person name="Cherkis K."/>
            <person name="Roach J."/>
            <person name="Grant S.R."/>
            <person name="Jones C.D."/>
            <person name="Dangl J.L."/>
        </authorList>
    </citation>
    <scope>NUCLEOTIDE SEQUENCE [LARGE SCALE GENOMIC DNA]</scope>
    <source>
        <strain evidence="2 3">M301315</strain>
    </source>
</reference>
<evidence type="ECO:0000313" key="2">
    <source>
        <dbReference type="EMBL" id="AXH60249.1"/>
    </source>
</evidence>
<dbReference type="AlphaFoldDB" id="A0AAD0VAK5"/>
<dbReference type="InterPro" id="IPR029052">
    <property type="entry name" value="Metallo-depent_PP-like"/>
</dbReference>
<accession>A0AAD0VAK5</accession>
<dbReference type="Pfam" id="PF00149">
    <property type="entry name" value="Metallophos"/>
    <property type="match status" value="1"/>
</dbReference>
<dbReference type="PANTHER" id="PTHR42850">
    <property type="entry name" value="METALLOPHOSPHOESTERASE"/>
    <property type="match status" value="1"/>
</dbReference>
<dbReference type="SUPFAM" id="SSF56300">
    <property type="entry name" value="Metallo-dependent phosphatases"/>
    <property type="match status" value="1"/>
</dbReference>
<dbReference type="PANTHER" id="PTHR42850:SF4">
    <property type="entry name" value="ZINC-DEPENDENT ENDOPOLYPHOSPHATASE"/>
    <property type="match status" value="1"/>
</dbReference>
<name>A0AAD0VAK5_PSEAV</name>
<evidence type="ECO:0000313" key="3">
    <source>
        <dbReference type="Proteomes" id="UP000006426"/>
    </source>
</evidence>